<dbReference type="OrthoDB" id="776586at2759"/>
<keyword evidence="6" id="KW-1185">Reference proteome</keyword>
<evidence type="ECO:0000256" key="3">
    <source>
        <dbReference type="SAM" id="MobiDB-lite"/>
    </source>
</evidence>
<feature type="compositionally biased region" description="Basic and acidic residues" evidence="3">
    <location>
        <begin position="297"/>
        <end position="308"/>
    </location>
</feature>
<dbReference type="Pfam" id="PF00023">
    <property type="entry name" value="Ank"/>
    <property type="match status" value="1"/>
</dbReference>
<feature type="repeat" description="TPR" evidence="2">
    <location>
        <begin position="398"/>
        <end position="431"/>
    </location>
</feature>
<dbReference type="InterPro" id="IPR051616">
    <property type="entry name" value="Cul2-RING_E3_ligase_SR"/>
</dbReference>
<dbReference type="InterPro" id="IPR002110">
    <property type="entry name" value="Ankyrin_rpt"/>
</dbReference>
<dbReference type="SMART" id="SM00248">
    <property type="entry name" value="ANK"/>
    <property type="match status" value="7"/>
</dbReference>
<dbReference type="SMART" id="SM00028">
    <property type="entry name" value="TPR"/>
    <property type="match status" value="3"/>
</dbReference>
<feature type="repeat" description="ANK" evidence="1">
    <location>
        <begin position="121"/>
        <end position="153"/>
    </location>
</feature>
<evidence type="ECO:0000256" key="2">
    <source>
        <dbReference type="PROSITE-ProRule" id="PRU00339"/>
    </source>
</evidence>
<keyword evidence="2" id="KW-0802">TPR repeat</keyword>
<dbReference type="EMBL" id="JADCNL010000004">
    <property type="protein sequence ID" value="KAG0485552.1"/>
    <property type="molecule type" value="Genomic_DNA"/>
</dbReference>
<feature type="repeat" description="ANK" evidence="1">
    <location>
        <begin position="54"/>
        <end position="87"/>
    </location>
</feature>
<evidence type="ECO:0000256" key="1">
    <source>
        <dbReference type="PROSITE-ProRule" id="PRU00023"/>
    </source>
</evidence>
<dbReference type="PROSITE" id="PS50088">
    <property type="entry name" value="ANK_REPEAT"/>
    <property type="match status" value="6"/>
</dbReference>
<comment type="caution">
    <text evidence="5">The sequence shown here is derived from an EMBL/GenBank/DDBJ whole genome shotgun (WGS) entry which is preliminary data.</text>
</comment>
<feature type="repeat" description="ANK" evidence="1">
    <location>
        <begin position="88"/>
        <end position="120"/>
    </location>
</feature>
<name>A0A835RG38_VANPL</name>
<dbReference type="InterPro" id="IPR058209">
    <property type="entry name" value="TPR_BSK1_C"/>
</dbReference>
<feature type="repeat" description="ANK" evidence="1">
    <location>
        <begin position="153"/>
        <end position="185"/>
    </location>
</feature>
<feature type="region of interest" description="Disordered" evidence="3">
    <location>
        <begin position="296"/>
        <end position="320"/>
    </location>
</feature>
<evidence type="ECO:0000259" key="4">
    <source>
        <dbReference type="Pfam" id="PF25575"/>
    </source>
</evidence>
<reference evidence="5 6" key="1">
    <citation type="journal article" date="2020" name="Nat. Food">
        <title>A phased Vanilla planifolia genome enables genetic improvement of flavour and production.</title>
        <authorList>
            <person name="Hasing T."/>
            <person name="Tang H."/>
            <person name="Brym M."/>
            <person name="Khazi F."/>
            <person name="Huang T."/>
            <person name="Chambers A.H."/>
        </authorList>
    </citation>
    <scope>NUCLEOTIDE SEQUENCE [LARGE SCALE GENOMIC DNA]</scope>
    <source>
        <tissue evidence="5">Leaf</tissue>
    </source>
</reference>
<dbReference type="PRINTS" id="PR01415">
    <property type="entry name" value="ANKYRIN"/>
</dbReference>
<dbReference type="Proteomes" id="UP000636800">
    <property type="component" value="Unassembled WGS sequence"/>
</dbReference>
<evidence type="ECO:0000313" key="6">
    <source>
        <dbReference type="Proteomes" id="UP000636800"/>
    </source>
</evidence>
<dbReference type="InterPro" id="IPR011990">
    <property type="entry name" value="TPR-like_helical_dom_sf"/>
</dbReference>
<gene>
    <name evidence="5" type="ORF">HPP92_009631</name>
</gene>
<dbReference type="SUPFAM" id="SSF48403">
    <property type="entry name" value="Ankyrin repeat"/>
    <property type="match status" value="1"/>
</dbReference>
<accession>A0A835RG38</accession>
<organism evidence="5 6">
    <name type="scientific">Vanilla planifolia</name>
    <name type="common">Vanilla</name>
    <dbReference type="NCBI Taxonomy" id="51239"/>
    <lineage>
        <taxon>Eukaryota</taxon>
        <taxon>Viridiplantae</taxon>
        <taxon>Streptophyta</taxon>
        <taxon>Embryophyta</taxon>
        <taxon>Tracheophyta</taxon>
        <taxon>Spermatophyta</taxon>
        <taxon>Magnoliopsida</taxon>
        <taxon>Liliopsida</taxon>
        <taxon>Asparagales</taxon>
        <taxon>Orchidaceae</taxon>
        <taxon>Vanilloideae</taxon>
        <taxon>Vanilleae</taxon>
        <taxon>Vanilla</taxon>
    </lineage>
</organism>
<dbReference type="Gene3D" id="1.25.40.20">
    <property type="entry name" value="Ankyrin repeat-containing domain"/>
    <property type="match status" value="3"/>
</dbReference>
<dbReference type="PROSITE" id="PS50297">
    <property type="entry name" value="ANK_REP_REGION"/>
    <property type="match status" value="5"/>
</dbReference>
<dbReference type="InterPro" id="IPR036770">
    <property type="entry name" value="Ankyrin_rpt-contain_sf"/>
</dbReference>
<dbReference type="PANTHER" id="PTHR46224:SF6">
    <property type="entry name" value="ANKYRIN REPEAT FAMILY PROTEIN"/>
    <property type="match status" value="1"/>
</dbReference>
<feature type="compositionally biased region" description="Polar residues" evidence="3">
    <location>
        <begin position="309"/>
        <end position="318"/>
    </location>
</feature>
<sequence>MTSDASSALAVREKVKKFLDAARTGKLEEFKKLAVQLDEGKGLAKSVADVKDANNRTALHFAAREGKTEMCKYLLEELKLDVNVRDDDGETPLIHAARQAHYDTVQYLLQQGADPSASSELGATSLHHAAGTGNIDLLNLLLSKGVSVDSESDAGTPLIWAAGHGQQDSVVVLLEHHANPNAETEDGVTPLLSAVAAGSLTCLELLIKAGANPNIKAGGATPLHVAADAGSKEIINCLLNAGGDANALDEDGLKPIQVAAARSNHAAVEALLPATSPLSKFTNWTVDGIIESAQFQARKEQEDTETRNSEGTTLTNAGTPEVAPEVKQKALEAKSRADDAFRRKAYLEAVDAYTQAIDLNPYEATLLSNRSLCWIRLGQAEQALADATVCRALKPNWPKACYREGAALRLLQRFDEAANAFYEGVKLDPENKELVDAFREAVEAGRKFHGTNLKQED</sequence>
<dbReference type="Gene3D" id="1.25.40.10">
    <property type="entry name" value="Tetratricopeptide repeat domain"/>
    <property type="match status" value="1"/>
</dbReference>
<dbReference type="AlphaFoldDB" id="A0A835RG38"/>
<proteinExistence type="predicted"/>
<dbReference type="Pfam" id="PF25575">
    <property type="entry name" value="TPR_BSK1_C"/>
    <property type="match status" value="1"/>
</dbReference>
<dbReference type="PROSITE" id="PS50005">
    <property type="entry name" value="TPR"/>
    <property type="match status" value="1"/>
</dbReference>
<dbReference type="Pfam" id="PF12796">
    <property type="entry name" value="Ank_2"/>
    <property type="match status" value="2"/>
</dbReference>
<feature type="repeat" description="ANK" evidence="1">
    <location>
        <begin position="186"/>
        <end position="218"/>
    </location>
</feature>
<dbReference type="PANTHER" id="PTHR46224">
    <property type="entry name" value="ANKYRIN REPEAT FAMILY PROTEIN"/>
    <property type="match status" value="1"/>
</dbReference>
<dbReference type="SUPFAM" id="SSF48452">
    <property type="entry name" value="TPR-like"/>
    <property type="match status" value="1"/>
</dbReference>
<feature type="repeat" description="ANK" evidence="1">
    <location>
        <begin position="218"/>
        <end position="250"/>
    </location>
</feature>
<protein>
    <recommendedName>
        <fullName evidence="4">Serine/threonine-protein kinase BSK1-like TPR repeats domain-containing protein</fullName>
    </recommendedName>
</protein>
<keyword evidence="1" id="KW-0040">ANK repeat</keyword>
<evidence type="ECO:0000313" key="5">
    <source>
        <dbReference type="EMBL" id="KAG0485552.1"/>
    </source>
</evidence>
<feature type="domain" description="Serine/threonine-protein kinase BSK1-like TPR repeats" evidence="4">
    <location>
        <begin position="327"/>
        <end position="402"/>
    </location>
</feature>
<dbReference type="InterPro" id="IPR019734">
    <property type="entry name" value="TPR_rpt"/>
</dbReference>